<dbReference type="RefSeq" id="WP_051432353.1">
    <property type="nucleotide sequence ID" value="NZ_NRRE01000009.1"/>
</dbReference>
<organism evidence="4 5">
    <name type="scientific">Rhodovibrio salinarum</name>
    <dbReference type="NCBI Taxonomy" id="1087"/>
    <lineage>
        <taxon>Bacteria</taxon>
        <taxon>Pseudomonadati</taxon>
        <taxon>Pseudomonadota</taxon>
        <taxon>Alphaproteobacteria</taxon>
        <taxon>Rhodospirillales</taxon>
        <taxon>Rhodovibrionaceae</taxon>
        <taxon>Rhodovibrio</taxon>
    </lineage>
</organism>
<dbReference type="PANTHER" id="PTHR33619:SF3">
    <property type="entry name" value="POLYSACCHARIDE EXPORT PROTEIN GFCE-RELATED"/>
    <property type="match status" value="1"/>
</dbReference>
<evidence type="ECO:0000256" key="2">
    <source>
        <dbReference type="SAM" id="MobiDB-lite"/>
    </source>
</evidence>
<evidence type="ECO:0000256" key="1">
    <source>
        <dbReference type="ARBA" id="ARBA00022729"/>
    </source>
</evidence>
<feature type="domain" description="Polysaccharide export protein N-terminal" evidence="3">
    <location>
        <begin position="29"/>
        <end position="100"/>
    </location>
</feature>
<protein>
    <submittedName>
        <fullName evidence="4">TIGR03016 family PEP-CTERM system-associated outer membrane protein</fullName>
    </submittedName>
</protein>
<keyword evidence="1" id="KW-0732">Signal</keyword>
<dbReference type="GO" id="GO:0015159">
    <property type="term" value="F:polysaccharide transmembrane transporter activity"/>
    <property type="evidence" value="ECO:0007669"/>
    <property type="project" value="InterPro"/>
</dbReference>
<feature type="region of interest" description="Disordered" evidence="2">
    <location>
        <begin position="1"/>
        <end position="27"/>
    </location>
</feature>
<comment type="caution">
    <text evidence="4">The sequence shown here is derived from an EMBL/GenBank/DDBJ whole genome shotgun (WGS) entry which is preliminary data.</text>
</comment>
<dbReference type="EMBL" id="NRRE01000009">
    <property type="protein sequence ID" value="MBK1696028.1"/>
    <property type="molecule type" value="Genomic_DNA"/>
</dbReference>
<reference evidence="4" key="2">
    <citation type="journal article" date="2020" name="Microorganisms">
        <title>Osmotic Adaptation and Compatible Solute Biosynthesis of Phototrophic Bacteria as Revealed from Genome Analyses.</title>
        <authorList>
            <person name="Imhoff J.F."/>
            <person name="Rahn T."/>
            <person name="Kunzel S."/>
            <person name="Keller A."/>
            <person name="Neulinger S.C."/>
        </authorList>
    </citation>
    <scope>NUCLEOTIDE SEQUENCE</scope>
    <source>
        <strain evidence="4">DSM 9154</strain>
    </source>
</reference>
<dbReference type="InterPro" id="IPR003715">
    <property type="entry name" value="Poly_export_N"/>
</dbReference>
<dbReference type="Gene3D" id="3.10.560.10">
    <property type="entry name" value="Outer membrane lipoprotein wza domain like"/>
    <property type="match status" value="1"/>
</dbReference>
<evidence type="ECO:0000259" key="3">
    <source>
        <dbReference type="Pfam" id="PF02563"/>
    </source>
</evidence>
<gene>
    <name evidence="4" type="ORF">CKO21_02055</name>
</gene>
<dbReference type="Proteomes" id="UP000778970">
    <property type="component" value="Unassembled WGS sequence"/>
</dbReference>
<dbReference type="NCBIfam" id="TIGR03016">
    <property type="entry name" value="pepcterm_hypo_1"/>
    <property type="match status" value="1"/>
</dbReference>
<evidence type="ECO:0000313" key="4">
    <source>
        <dbReference type="EMBL" id="MBK1696028.1"/>
    </source>
</evidence>
<dbReference type="InterPro" id="IPR049712">
    <property type="entry name" value="Poly_export"/>
</dbReference>
<reference evidence="4" key="1">
    <citation type="submission" date="2017-08" db="EMBL/GenBank/DDBJ databases">
        <authorList>
            <person name="Imhoff J.F."/>
            <person name="Rahn T."/>
            <person name="Kuenzel S."/>
            <person name="Neulinger S.C."/>
        </authorList>
    </citation>
    <scope>NUCLEOTIDE SEQUENCE</scope>
    <source>
        <strain evidence="4">DSM 9154</strain>
    </source>
</reference>
<proteinExistence type="predicted"/>
<dbReference type="Gene3D" id="3.30.1950.10">
    <property type="entry name" value="wza like domain"/>
    <property type="match status" value="1"/>
</dbReference>
<accession>A0A934UYQ0</accession>
<name>A0A934UYQ0_9PROT</name>
<sequence length="670" mass="73364">MTAGGPTAAKAQDATPDSTDRAAASGEEAFYEIGTDDLLSIDVRGEPELSNEYLVRPDGRISMPLIGDVEAVGQMPEALADTIEERLARYLTDPQATVTVARATGTIANRIRIIGGALVPRSLPYNKGMTALDAVLAIGGLPETADGNDAYILRRTEDGNTRQVPIKLEDLEEGRDPGANRTLKPGDTIVVPESFLAGDWRVQPFATSRITYTDNVDLDPDDQKEDALITEVGPGVSFEADTARLQAALEGSLLYERTSLNQEEDDIRAELAGTATAEWVENLFWTDAAASVSQQTIDSSRGTSSNVSNDASTEMVQTYRLSPYLTNRLGRYVFTELRYAGTVTLVEDDEDTNDTRLRPGSDASNSIEHQVSFTARSGPRFDRYSWTATALASELNFEGDGGDSGFGNDSDQSRREAVLRNRYALTRSFALIGDIGYQKLESDDPTDSFEAPLYAAGFQWTPSPDTDVLATYGQRNNNLTLELDARHDVSARTTLTASYEQEVATGQQRLANRLPGTIQDVQTRDPETGRFSISDETTLTDTAEVGAETRIGRNTFRLTGTYRTVQEDVEDGETNEESIGGRFTFVRPLSRVVEFSSFVGYEYVEFDDLRGINSGETVEDDNYRGGLNLSYTGFQDITLSAGYTYSRRDSTAPNDDYVENAFTVSGRIDF</sequence>
<dbReference type="PANTHER" id="PTHR33619">
    <property type="entry name" value="POLYSACCHARIDE EXPORT PROTEIN GFCE-RELATED"/>
    <property type="match status" value="1"/>
</dbReference>
<dbReference type="AlphaFoldDB" id="A0A934UYQ0"/>
<evidence type="ECO:0000313" key="5">
    <source>
        <dbReference type="Proteomes" id="UP000778970"/>
    </source>
</evidence>
<keyword evidence="5" id="KW-1185">Reference proteome</keyword>
<dbReference type="InterPro" id="IPR017467">
    <property type="entry name" value="CHP03016_PEP-CTERM"/>
</dbReference>
<dbReference type="Pfam" id="PF02563">
    <property type="entry name" value="Poly_export"/>
    <property type="match status" value="1"/>
</dbReference>